<dbReference type="AlphaFoldDB" id="A0A3D9C3A1"/>
<dbReference type="GO" id="GO:0004315">
    <property type="term" value="F:3-oxoacyl-[acyl-carrier-protein] synthase activity"/>
    <property type="evidence" value="ECO:0007669"/>
    <property type="project" value="InterPro"/>
</dbReference>
<accession>A0A3D9C3A1</accession>
<reference evidence="14" key="1">
    <citation type="submission" date="2018-06" db="EMBL/GenBank/DDBJ databases">
        <authorList>
            <person name="Lum Nde A."/>
            <person name="Hugo C."/>
        </authorList>
    </citation>
    <scope>NUCLEOTIDE SEQUENCE [LARGE SCALE GENOMIC DNA]</scope>
    <source>
        <strain evidence="14">1_F178</strain>
    </source>
</reference>
<dbReference type="InterPro" id="IPR013747">
    <property type="entry name" value="ACP_syn_III_C"/>
</dbReference>
<dbReference type="Proteomes" id="UP000256686">
    <property type="component" value="Unassembled WGS sequence"/>
</dbReference>
<dbReference type="Gene3D" id="3.40.47.10">
    <property type="match status" value="2"/>
</dbReference>
<dbReference type="InterPro" id="IPR004655">
    <property type="entry name" value="FabH"/>
</dbReference>
<evidence type="ECO:0000259" key="12">
    <source>
        <dbReference type="Pfam" id="PF08545"/>
    </source>
</evidence>
<organism evidence="13 14">
    <name type="scientific">Chryseobacterium pennae</name>
    <dbReference type="NCBI Taxonomy" id="2258962"/>
    <lineage>
        <taxon>Bacteria</taxon>
        <taxon>Pseudomonadati</taxon>
        <taxon>Bacteroidota</taxon>
        <taxon>Flavobacteriia</taxon>
        <taxon>Flavobacteriales</taxon>
        <taxon>Weeksellaceae</taxon>
        <taxon>Chryseobacterium group</taxon>
        <taxon>Chryseobacterium</taxon>
    </lineage>
</organism>
<name>A0A3D9C3A1_9FLAO</name>
<evidence type="ECO:0000256" key="3">
    <source>
        <dbReference type="ARBA" id="ARBA00022490"/>
    </source>
</evidence>
<evidence type="ECO:0000256" key="5">
    <source>
        <dbReference type="ARBA" id="ARBA00022679"/>
    </source>
</evidence>
<dbReference type="Pfam" id="PF08545">
    <property type="entry name" value="ACP_syn_III"/>
    <property type="match status" value="1"/>
</dbReference>
<dbReference type="PANTHER" id="PTHR34069">
    <property type="entry name" value="3-OXOACYL-[ACYL-CARRIER-PROTEIN] SYNTHASE 3"/>
    <property type="match status" value="1"/>
</dbReference>
<comment type="caution">
    <text evidence="13">The sequence shown here is derived from an EMBL/GenBank/DDBJ whole genome shotgun (WGS) entry which is preliminary data.</text>
</comment>
<dbReference type="NCBIfam" id="TIGR00747">
    <property type="entry name" value="fabH"/>
    <property type="match status" value="1"/>
</dbReference>
<sequence length="330" mass="36207">MNTVISGFGHALPSSTIDNKTIVKWMNTTEEFIETRTGVLTRQHISENESTGVLMVEASKKAIEKANLLPEDIDMLIVNTLSPDYHDPSQACLIQPMLSLKNTIPVFDIRAQCSGLIYGMDIAKQFIATGTHQNILVCCGEALSKRMDYSDDGRNLSILLGDGAGAVVLSASEDQNKGILDAAIHADGSYFELLWTESPGTSGKTFSGDESKCSYFRMNGKDMFKHAVEKFTEVTVQTLKKHNLSMEDIDVIIPHQPNMRILDAVINTLGIPRNKVQINVHKYGNIASGSLPITLSEYMENTPPEEREGKLGLIVGYGSGATWGSVLYKF</sequence>
<keyword evidence="10" id="KW-0012">Acyltransferase</keyword>
<evidence type="ECO:0000313" key="14">
    <source>
        <dbReference type="Proteomes" id="UP000256686"/>
    </source>
</evidence>
<keyword evidence="6" id="KW-0276">Fatty acid metabolism</keyword>
<evidence type="ECO:0000256" key="9">
    <source>
        <dbReference type="ARBA" id="ARBA00023268"/>
    </source>
</evidence>
<keyword evidence="9" id="KW-0511">Multifunctional enzyme</keyword>
<evidence type="ECO:0000256" key="1">
    <source>
        <dbReference type="ARBA" id="ARBA00005189"/>
    </source>
</evidence>
<evidence type="ECO:0000256" key="8">
    <source>
        <dbReference type="ARBA" id="ARBA00023160"/>
    </source>
</evidence>
<evidence type="ECO:0000256" key="4">
    <source>
        <dbReference type="ARBA" id="ARBA00022516"/>
    </source>
</evidence>
<comment type="pathway">
    <text evidence="1">Lipid metabolism.</text>
</comment>
<dbReference type="Pfam" id="PF08541">
    <property type="entry name" value="ACP_syn_III_C"/>
    <property type="match status" value="1"/>
</dbReference>
<evidence type="ECO:0000259" key="11">
    <source>
        <dbReference type="Pfam" id="PF08541"/>
    </source>
</evidence>
<dbReference type="RefSeq" id="WP_115973104.1">
    <property type="nucleotide sequence ID" value="NZ_QNVT01000030.1"/>
</dbReference>
<evidence type="ECO:0000313" key="13">
    <source>
        <dbReference type="EMBL" id="REC59961.1"/>
    </source>
</evidence>
<keyword evidence="7" id="KW-0443">Lipid metabolism</keyword>
<dbReference type="InterPro" id="IPR013751">
    <property type="entry name" value="ACP_syn_III_N"/>
</dbReference>
<keyword evidence="4" id="KW-0444">Lipid biosynthesis</keyword>
<dbReference type="GO" id="GO:0044550">
    <property type="term" value="P:secondary metabolite biosynthetic process"/>
    <property type="evidence" value="ECO:0007669"/>
    <property type="project" value="TreeGrafter"/>
</dbReference>
<keyword evidence="14" id="KW-1185">Reference proteome</keyword>
<keyword evidence="8" id="KW-0275">Fatty acid biosynthesis</keyword>
<dbReference type="InterPro" id="IPR016039">
    <property type="entry name" value="Thiolase-like"/>
</dbReference>
<comment type="similarity">
    <text evidence="2">Belongs to the thiolase-like superfamily. FabH family.</text>
</comment>
<keyword evidence="3" id="KW-0963">Cytoplasm</keyword>
<dbReference type="CDD" id="cd00830">
    <property type="entry name" value="KAS_III"/>
    <property type="match status" value="1"/>
</dbReference>
<gene>
    <name evidence="13" type="ORF">DRF65_23185</name>
</gene>
<evidence type="ECO:0000256" key="6">
    <source>
        <dbReference type="ARBA" id="ARBA00022832"/>
    </source>
</evidence>
<evidence type="ECO:0000256" key="7">
    <source>
        <dbReference type="ARBA" id="ARBA00023098"/>
    </source>
</evidence>
<dbReference type="NCBIfam" id="NF006829">
    <property type="entry name" value="PRK09352.1"/>
    <property type="match status" value="1"/>
</dbReference>
<evidence type="ECO:0000256" key="2">
    <source>
        <dbReference type="ARBA" id="ARBA00008642"/>
    </source>
</evidence>
<feature type="domain" description="Beta-ketoacyl-[acyl-carrier-protein] synthase III N-terminal" evidence="12">
    <location>
        <begin position="107"/>
        <end position="188"/>
    </location>
</feature>
<protein>
    <submittedName>
        <fullName evidence="13">Ketoacyl-ACP synthase III</fullName>
    </submittedName>
</protein>
<keyword evidence="5" id="KW-0808">Transferase</keyword>
<dbReference type="EMBL" id="QNVT01000030">
    <property type="protein sequence ID" value="REC59961.1"/>
    <property type="molecule type" value="Genomic_DNA"/>
</dbReference>
<evidence type="ECO:0000256" key="10">
    <source>
        <dbReference type="ARBA" id="ARBA00023315"/>
    </source>
</evidence>
<proteinExistence type="inferred from homology"/>
<dbReference type="GO" id="GO:0006633">
    <property type="term" value="P:fatty acid biosynthetic process"/>
    <property type="evidence" value="ECO:0007669"/>
    <property type="project" value="UniProtKB-KW"/>
</dbReference>
<dbReference type="SUPFAM" id="SSF53901">
    <property type="entry name" value="Thiolase-like"/>
    <property type="match status" value="1"/>
</dbReference>
<dbReference type="PANTHER" id="PTHR34069:SF2">
    <property type="entry name" value="BETA-KETOACYL-[ACYL-CARRIER-PROTEIN] SYNTHASE III"/>
    <property type="match status" value="1"/>
</dbReference>
<feature type="domain" description="Beta-ketoacyl-[acyl-carrier-protein] synthase III C-terminal" evidence="11">
    <location>
        <begin position="239"/>
        <end position="329"/>
    </location>
</feature>